<keyword evidence="1" id="KW-0812">Transmembrane</keyword>
<reference evidence="2 3" key="1">
    <citation type="submission" date="2018-11" db="EMBL/GenBank/DDBJ databases">
        <title>Flavobacterium sp. nov., YIM 102796 draft genome.</title>
        <authorList>
            <person name="Li G."/>
            <person name="Jiang Y."/>
        </authorList>
    </citation>
    <scope>NUCLEOTIDE SEQUENCE [LARGE SCALE GENOMIC DNA]</scope>
    <source>
        <strain evidence="2 3">YIM 102796</strain>
    </source>
</reference>
<evidence type="ECO:0000313" key="2">
    <source>
        <dbReference type="EMBL" id="RRA96759.1"/>
    </source>
</evidence>
<name>A0A3P1B707_9FLAO</name>
<dbReference type="Proteomes" id="UP000268372">
    <property type="component" value="Unassembled WGS sequence"/>
</dbReference>
<accession>A0A3P1B707</accession>
<keyword evidence="3" id="KW-1185">Reference proteome</keyword>
<feature type="transmembrane region" description="Helical" evidence="1">
    <location>
        <begin position="22"/>
        <end position="43"/>
    </location>
</feature>
<dbReference type="RefSeq" id="WP_124898172.1">
    <property type="nucleotide sequence ID" value="NZ_RQTJ01000002.1"/>
</dbReference>
<protein>
    <submittedName>
        <fullName evidence="2">Uncharacterized protein</fullName>
    </submittedName>
</protein>
<gene>
    <name evidence="2" type="ORF">EG242_01610</name>
</gene>
<dbReference type="EMBL" id="RQTJ01000002">
    <property type="protein sequence ID" value="RRA96759.1"/>
    <property type="molecule type" value="Genomic_DNA"/>
</dbReference>
<keyword evidence="1" id="KW-0472">Membrane</keyword>
<comment type="caution">
    <text evidence="2">The sequence shown here is derived from an EMBL/GenBank/DDBJ whole genome shotgun (WGS) entry which is preliminary data.</text>
</comment>
<sequence length="181" mass="21356">MLIYFFKAIVLKIEDAELFDKILFFIALGSFAYGIIMVISGFIRYQPLKGKIEGELILERDKIIIQNREVYLNEISLIKILNYDYYGKFSPPSKGSFEASLSRGVDNEFEIKLYTGEIIKSFFSQFNRNDMSTAKKHLFYYYLNQKILFFDLARILDKSSDWQIEILKSELNLFREELIQS</sequence>
<proteinExistence type="predicted"/>
<evidence type="ECO:0000313" key="3">
    <source>
        <dbReference type="Proteomes" id="UP000268372"/>
    </source>
</evidence>
<keyword evidence="1" id="KW-1133">Transmembrane helix</keyword>
<evidence type="ECO:0000256" key="1">
    <source>
        <dbReference type="SAM" id="Phobius"/>
    </source>
</evidence>
<dbReference type="OrthoDB" id="1245656at2"/>
<organism evidence="2 3">
    <name type="scientific">Paenimyroides viscosum</name>
    <dbReference type="NCBI Taxonomy" id="2488729"/>
    <lineage>
        <taxon>Bacteria</taxon>
        <taxon>Pseudomonadati</taxon>
        <taxon>Bacteroidota</taxon>
        <taxon>Flavobacteriia</taxon>
        <taxon>Flavobacteriales</taxon>
        <taxon>Flavobacteriaceae</taxon>
        <taxon>Paenimyroides</taxon>
    </lineage>
</organism>
<dbReference type="AlphaFoldDB" id="A0A3P1B707"/>